<dbReference type="SUPFAM" id="SSF50199">
    <property type="entry name" value="Staphylococcal nuclease"/>
    <property type="match status" value="1"/>
</dbReference>
<dbReference type="RefSeq" id="WP_069020286.1">
    <property type="nucleotide sequence ID" value="NZ_LVJY01000006.1"/>
</dbReference>
<dbReference type="InterPro" id="IPR016071">
    <property type="entry name" value="Staphylococal_nuclease_OB-fold"/>
</dbReference>
<dbReference type="STRING" id="1818881.A3196_08715"/>
<dbReference type="PROSITE" id="PS50830">
    <property type="entry name" value="TNASE_3"/>
    <property type="match status" value="1"/>
</dbReference>
<feature type="chain" id="PRO_5009119108" description="TNase-like domain-containing protein" evidence="1">
    <location>
        <begin position="28"/>
        <end position="152"/>
    </location>
</feature>
<feature type="signal peptide" evidence="1">
    <location>
        <begin position="1"/>
        <end position="27"/>
    </location>
</feature>
<evidence type="ECO:0000313" key="3">
    <source>
        <dbReference type="EMBL" id="ODB96833.1"/>
    </source>
</evidence>
<comment type="caution">
    <text evidence="3">The sequence shown here is derived from an EMBL/GenBank/DDBJ whole genome shotgun (WGS) entry which is preliminary data.</text>
</comment>
<dbReference type="Pfam" id="PF00565">
    <property type="entry name" value="SNase"/>
    <property type="match status" value="1"/>
</dbReference>
<feature type="domain" description="TNase-like" evidence="2">
    <location>
        <begin position="28"/>
        <end position="152"/>
    </location>
</feature>
<evidence type="ECO:0000259" key="2">
    <source>
        <dbReference type="PROSITE" id="PS50830"/>
    </source>
</evidence>
<proteinExistence type="predicted"/>
<accession>A0A1E2UPZ9</accession>
<dbReference type="InterPro" id="IPR035437">
    <property type="entry name" value="SNase_OB-fold_sf"/>
</dbReference>
<name>A0A1E2UPZ9_9GAMM</name>
<evidence type="ECO:0000313" key="4">
    <source>
        <dbReference type="Proteomes" id="UP000094849"/>
    </source>
</evidence>
<evidence type="ECO:0000256" key="1">
    <source>
        <dbReference type="SAM" id="SignalP"/>
    </source>
</evidence>
<sequence length="152" mass="16853">MRHTQLFQILLICACWMISVIGQSSHAATIQGQVTGVESGELIQIKTSDGRYRQVKLAGIQIPRHSRIWTANAKRHLAMRLAGGIVTVDYQKLTAKGVILGLVRHGGADVALQMLKAGLARVSIEDPLNPQTLRVYQTYETRARNRGMGLWH</sequence>
<keyword evidence="1" id="KW-0732">Signal</keyword>
<protein>
    <recommendedName>
        <fullName evidence="2">TNase-like domain-containing protein</fullName>
    </recommendedName>
</protein>
<dbReference type="OrthoDB" id="9805504at2"/>
<dbReference type="EMBL" id="LVJZ01000003">
    <property type="protein sequence ID" value="ODB96833.1"/>
    <property type="molecule type" value="Genomic_DNA"/>
</dbReference>
<keyword evidence="4" id="KW-1185">Reference proteome</keyword>
<gene>
    <name evidence="3" type="ORF">A3196_08715</name>
</gene>
<organism evidence="3 4">
    <name type="scientific">Candidatus Thiodiazotropha endoloripes</name>
    <dbReference type="NCBI Taxonomy" id="1818881"/>
    <lineage>
        <taxon>Bacteria</taxon>
        <taxon>Pseudomonadati</taxon>
        <taxon>Pseudomonadota</taxon>
        <taxon>Gammaproteobacteria</taxon>
        <taxon>Chromatiales</taxon>
        <taxon>Sedimenticolaceae</taxon>
        <taxon>Candidatus Thiodiazotropha</taxon>
    </lineage>
</organism>
<dbReference type="AlphaFoldDB" id="A0A1E2UPZ9"/>
<reference evidence="3 4" key="1">
    <citation type="submission" date="2016-03" db="EMBL/GenBank/DDBJ databases">
        <title>Chemosynthetic sulphur-oxidizing symbionts of marine invertebrate animals are capable of nitrogen fixation.</title>
        <authorList>
            <person name="Petersen J.M."/>
            <person name="Kemper A."/>
            <person name="Gruber-Vodicka H."/>
            <person name="Cardini U."/>
            <person name="Geest Mvander."/>
            <person name="Kleiner M."/>
            <person name="Bulgheresi S."/>
            <person name="Fussmann M."/>
            <person name="Herbold C."/>
            <person name="Seah B.K.B."/>
            <person name="Antony C.Paul."/>
            <person name="Liu D."/>
            <person name="Belitz A."/>
            <person name="Weber M."/>
        </authorList>
    </citation>
    <scope>NUCLEOTIDE SEQUENCE [LARGE SCALE GENOMIC DNA]</scope>
    <source>
        <strain evidence="3">G_D</strain>
    </source>
</reference>
<dbReference type="PROSITE" id="PS51257">
    <property type="entry name" value="PROKAR_LIPOPROTEIN"/>
    <property type="match status" value="1"/>
</dbReference>
<dbReference type="Gene3D" id="2.40.50.90">
    <property type="match status" value="1"/>
</dbReference>
<dbReference type="Proteomes" id="UP000094849">
    <property type="component" value="Unassembled WGS sequence"/>
</dbReference>
<dbReference type="SMART" id="SM00318">
    <property type="entry name" value="SNc"/>
    <property type="match status" value="1"/>
</dbReference>